<comment type="caution">
    <text evidence="2">The sequence shown here is derived from an EMBL/GenBank/DDBJ whole genome shotgun (WGS) entry which is preliminary data.</text>
</comment>
<evidence type="ECO:0000259" key="1">
    <source>
        <dbReference type="Pfam" id="PF10056"/>
    </source>
</evidence>
<gene>
    <name evidence="2" type="ORF">QIS99_14255</name>
</gene>
<evidence type="ECO:0000313" key="2">
    <source>
        <dbReference type="EMBL" id="MDI3387354.1"/>
    </source>
</evidence>
<dbReference type="PANTHER" id="PTHR38113:SF2">
    <property type="entry name" value="DUF2293 DOMAIN-CONTAINING PROTEIN"/>
    <property type="match status" value="1"/>
</dbReference>
<dbReference type="Proteomes" id="UP001224661">
    <property type="component" value="Unassembled WGS sequence"/>
</dbReference>
<dbReference type="EMBL" id="JASCIR010000010">
    <property type="protein sequence ID" value="MDI3387354.1"/>
    <property type="molecule type" value="Genomic_DNA"/>
</dbReference>
<dbReference type="PANTHER" id="PTHR38113">
    <property type="match status" value="1"/>
</dbReference>
<dbReference type="Pfam" id="PF10056">
    <property type="entry name" value="DUF2293"/>
    <property type="match status" value="1"/>
</dbReference>
<protein>
    <submittedName>
        <fullName evidence="2">DUF2293 domain-containing protein</fullName>
    </submittedName>
</protein>
<accession>A0ABT6RT12</accession>
<feature type="domain" description="DUF2293" evidence="1">
    <location>
        <begin position="147"/>
        <end position="232"/>
    </location>
</feature>
<organism evidence="2 3">
    <name type="scientific">Streptomyces solicavernae</name>
    <dbReference type="NCBI Taxonomy" id="3043614"/>
    <lineage>
        <taxon>Bacteria</taxon>
        <taxon>Bacillati</taxon>
        <taxon>Actinomycetota</taxon>
        <taxon>Actinomycetes</taxon>
        <taxon>Kitasatosporales</taxon>
        <taxon>Streptomycetaceae</taxon>
        <taxon>Streptomyces</taxon>
    </lineage>
</organism>
<name>A0ABT6RT12_9ACTN</name>
<reference evidence="2 3" key="1">
    <citation type="submission" date="2023-05" db="EMBL/GenBank/DDBJ databases">
        <title>Draft genome sequence of Streptomyces sp. B-S-A8 isolated from a cave soil in Thailand.</title>
        <authorList>
            <person name="Chamroensaksri N."/>
            <person name="Muangham S."/>
        </authorList>
    </citation>
    <scope>NUCLEOTIDE SEQUENCE [LARGE SCALE GENOMIC DNA]</scope>
    <source>
        <strain evidence="2 3">B-S-A8</strain>
    </source>
</reference>
<keyword evidence="3" id="KW-1185">Reference proteome</keyword>
<evidence type="ECO:0000313" key="3">
    <source>
        <dbReference type="Proteomes" id="UP001224661"/>
    </source>
</evidence>
<proteinExistence type="predicted"/>
<dbReference type="InterPro" id="IPR018744">
    <property type="entry name" value="DUF2293"/>
</dbReference>
<dbReference type="RefSeq" id="WP_282513650.1">
    <property type="nucleotide sequence ID" value="NZ_JASCIR010000010.1"/>
</dbReference>
<sequence>MSPSAATVRPSTDLSHPGLVALQPYGRRRRHCAECAAGPLALLVLADGAPHCLDCADLGHLVFLPRGDTALTRRAREASSLSVVVVRRNHRKRRYERQGVLVEEAALALAERRCLADAEARARRRQRDAARRAAEDVRFAAAFAAEIRTLFPGCPAGRAERIAAHASRRGSGRVGRSAAGRALDETAVRAAVRAAVRHDDSDYDALLMAGVRRDEARRRVRGVVDGVLDGWRAAGTSR</sequence>